<dbReference type="InterPro" id="IPR024408">
    <property type="entry name" value="Muramidase"/>
</dbReference>
<dbReference type="InterPro" id="IPR036365">
    <property type="entry name" value="PGBD-like_sf"/>
</dbReference>
<dbReference type="SUPFAM" id="SSF47090">
    <property type="entry name" value="PGBD-like"/>
    <property type="match status" value="1"/>
</dbReference>
<evidence type="ECO:0000313" key="3">
    <source>
        <dbReference type="EMBL" id="ATN45567.1"/>
    </source>
</evidence>
<feature type="domain" description="Peptidoglycan binding-like" evidence="1">
    <location>
        <begin position="9"/>
        <end position="64"/>
    </location>
</feature>
<feature type="domain" description="N-acetylmuramidase" evidence="2">
    <location>
        <begin position="89"/>
        <end position="260"/>
    </location>
</feature>
<evidence type="ECO:0000259" key="1">
    <source>
        <dbReference type="Pfam" id="PF01471"/>
    </source>
</evidence>
<proteinExistence type="predicted"/>
<dbReference type="InterPro" id="IPR002477">
    <property type="entry name" value="Peptidoglycan-bd-like"/>
</dbReference>
<dbReference type="Pfam" id="PF11860">
    <property type="entry name" value="Muramidase"/>
    <property type="match status" value="1"/>
</dbReference>
<sequence length="268" mass="29553">MTLRYGDRSQEVRQLQRRLNTWAGANLYEDGHFGAATEDAVRAFQRSHGLVADGIAGPKTLAALGGADCSHLLQNADLVAAATRLGLPLATIYAVNQVESNGQGFLGNGKPAILFERHIMYRRLAAHDQVTADQLAAQFPALVNPRPGGYAGGTAEHQRLANARQIDDTAALESASWGAFQIMGFHWQRLGYVSVQAFAESMGRSESAQFEAFVRFIDTDPALHKALKARKWADFARLYNGPDYKRNLYDVKLEHAYKQHTEAHKETT</sequence>
<dbReference type="AlphaFoldDB" id="A0A2D1CSR8"/>
<protein>
    <submittedName>
        <fullName evidence="3">Peptidoglycan-binding protein</fullName>
    </submittedName>
</protein>
<evidence type="ECO:0000259" key="2">
    <source>
        <dbReference type="Pfam" id="PF11860"/>
    </source>
</evidence>
<organism evidence="3">
    <name type="scientific">Pseudomonas aeruginosa</name>
    <dbReference type="NCBI Taxonomy" id="287"/>
    <lineage>
        <taxon>Bacteria</taxon>
        <taxon>Pseudomonadati</taxon>
        <taxon>Pseudomonadota</taxon>
        <taxon>Gammaproteobacteria</taxon>
        <taxon>Pseudomonadales</taxon>
        <taxon>Pseudomonadaceae</taxon>
        <taxon>Pseudomonas</taxon>
    </lineage>
</organism>
<dbReference type="Gene3D" id="1.10.101.10">
    <property type="entry name" value="PGBD-like superfamily/PGBD"/>
    <property type="match status" value="1"/>
</dbReference>
<dbReference type="Pfam" id="PF01471">
    <property type="entry name" value="PG_binding_1"/>
    <property type="match status" value="1"/>
</dbReference>
<dbReference type="RefSeq" id="WP_058149119.1">
    <property type="nucleotide sequence ID" value="NZ_CP192291.1"/>
</dbReference>
<reference evidence="3" key="1">
    <citation type="submission" date="2017-05" db="EMBL/GenBank/DDBJ databases">
        <title>Two decades of blaVIM-2-producing Pseudomonas aeruginosa dissemination: the decisive role of mobile genetic elements and successful clones.</title>
        <authorList>
            <person name="Botelho J."/>
        </authorList>
    </citation>
    <scope>NUCLEOTIDE SEQUENCE</scope>
    <source>
        <strain evidence="3">FFUP_PS_CB5</strain>
    </source>
</reference>
<dbReference type="InterPro" id="IPR036366">
    <property type="entry name" value="PGBDSf"/>
</dbReference>
<name>A0A2D1CSR8_PSEAI</name>
<accession>A0A2D1CSR8</accession>
<dbReference type="EMBL" id="MF168946">
    <property type="protein sequence ID" value="ATN45567.1"/>
    <property type="molecule type" value="Genomic_DNA"/>
</dbReference>